<comment type="caution">
    <text evidence="2">The sequence shown here is derived from an EMBL/GenBank/DDBJ whole genome shotgun (WGS) entry which is preliminary data.</text>
</comment>
<proteinExistence type="predicted"/>
<keyword evidence="3" id="KW-1185">Reference proteome</keyword>
<evidence type="ECO:0000313" key="3">
    <source>
        <dbReference type="Proteomes" id="UP000077202"/>
    </source>
</evidence>
<dbReference type="EMBL" id="LVLJ01003244">
    <property type="protein sequence ID" value="OAE22254.1"/>
    <property type="molecule type" value="Genomic_DNA"/>
</dbReference>
<dbReference type="PANTHER" id="PTHR15852:SF52">
    <property type="entry name" value="THYLAKOID LUMENAL P17.1 PROTEIN"/>
    <property type="match status" value="1"/>
</dbReference>
<feature type="region of interest" description="Disordered" evidence="1">
    <location>
        <begin position="51"/>
        <end position="90"/>
    </location>
</feature>
<protein>
    <submittedName>
        <fullName evidence="2">Uncharacterized protein</fullName>
    </submittedName>
</protein>
<organism evidence="2 3">
    <name type="scientific">Marchantia polymorpha subsp. ruderalis</name>
    <dbReference type="NCBI Taxonomy" id="1480154"/>
    <lineage>
        <taxon>Eukaryota</taxon>
        <taxon>Viridiplantae</taxon>
        <taxon>Streptophyta</taxon>
        <taxon>Embryophyta</taxon>
        <taxon>Marchantiophyta</taxon>
        <taxon>Marchantiopsida</taxon>
        <taxon>Marchantiidae</taxon>
        <taxon>Marchantiales</taxon>
        <taxon>Marchantiaceae</taxon>
        <taxon>Marchantia</taxon>
    </lineage>
</organism>
<name>A0A176VMX4_MARPO</name>
<evidence type="ECO:0000256" key="1">
    <source>
        <dbReference type="SAM" id="MobiDB-lite"/>
    </source>
</evidence>
<dbReference type="AlphaFoldDB" id="A0A176VMX4"/>
<feature type="compositionally biased region" description="Low complexity" evidence="1">
    <location>
        <begin position="56"/>
        <end position="73"/>
    </location>
</feature>
<sequence length="291" mass="30900">MSYCDDREITHSVGRCGADRVSERATERRREWSTPYPLLVWLPGARRDAASQAQMSIGSGPSRSRRGTTAGGRASERSPRDNGEGGLFGPVSSDSGMSCLECAGLVPLRRPRALVRSSSSSCGQFRAPGRRRASVSCRASVLDAALQATGGSAHGVLLLADMDPSAFQTLLLTAGVLTATSVSLYFGLKGDPVLCAKCAGNGGTKCVFCMDGRMKNEKGLVDCRVCKGAGLIMCKNCKGSGYSRRLCPKEQAVSRRLVIIIYAFIDWLQSVTVTVQLHATAAVTPMQTPSV</sequence>
<evidence type="ECO:0000313" key="2">
    <source>
        <dbReference type="EMBL" id="OAE22254.1"/>
    </source>
</evidence>
<feature type="compositionally biased region" description="Basic and acidic residues" evidence="1">
    <location>
        <begin position="74"/>
        <end position="83"/>
    </location>
</feature>
<accession>A0A176VMX4</accession>
<dbReference type="PANTHER" id="PTHR15852">
    <property type="entry name" value="PLASTID TRANSCRIPTIONALLY ACTIVE PROTEIN"/>
    <property type="match status" value="1"/>
</dbReference>
<dbReference type="Proteomes" id="UP000077202">
    <property type="component" value="Unassembled WGS sequence"/>
</dbReference>
<reference evidence="2" key="1">
    <citation type="submission" date="2016-03" db="EMBL/GenBank/DDBJ databases">
        <title>Mechanisms controlling the formation of the plant cell surface in tip-growing cells are functionally conserved among land plants.</title>
        <authorList>
            <person name="Honkanen S."/>
            <person name="Jones V.A."/>
            <person name="Morieri G."/>
            <person name="Champion C."/>
            <person name="Hetherington A.J."/>
            <person name="Kelly S."/>
            <person name="Saint-Marcoux D."/>
            <person name="Proust H."/>
            <person name="Prescott H."/>
            <person name="Dolan L."/>
        </authorList>
    </citation>
    <scope>NUCLEOTIDE SEQUENCE [LARGE SCALE GENOMIC DNA]</scope>
    <source>
        <tissue evidence="2">Whole gametophyte</tissue>
    </source>
</reference>
<gene>
    <name evidence="2" type="ORF">AXG93_2117s1010</name>
</gene>